<dbReference type="EMBL" id="JAYMYQ010000010">
    <property type="protein sequence ID" value="KAK7307226.1"/>
    <property type="molecule type" value="Genomic_DNA"/>
</dbReference>
<comment type="similarity">
    <text evidence="9">Belongs to the class I-like SAM-binding methyltransferase superfamily. C5-methyltransferase family.</text>
</comment>
<sequence length="616" mass="69342">MQFLVVVSGNWLVESSVLISYLAAKSMGSSQNDCDWNTDDELEVFGMPCSGPTYSSQESCEHSVAESSATCRGAKYAKMIHHFVGMGFSRETVIKAIDENGEETEEDILETLLTVTADPHAEASGEPCASAKKSDDIPIEISDENSSPGTGEHPFTLEKDETLSILVNMGYPFEEALIAMDKCSPEAQICELADFICAAQLEKEIDSLPQDPPNKKHDASVNSQEKPRDEYYLRTSKRVKLHDRKWKSKMCRPSEKMPSAIDVEMIHVSSPMTGFGIPNELGPMVERKLPSEVSGQPYFYFENVAFAPKGVWNKISRFLFEIEPEFVDSKYFCAATRKRGYVHNLPIHNRTPLLPIPPLTIQEALPTTKKWWPSWDRRTQLNCLLTTFATGTVIEKIDEVLEKYGAEPPPKVQEKVLQACRKWNLVWIGKNKLAPLEPDEYEILLGFPRNHTRGGGITRTERYKCLGNAFQVDTVAYHLSVLKDRFPNGINVLSLFSGIGGAEVALHRHGIMLKNVVSVEIAEVNRKIIRCWWEQTNQRGNLIELEDVQQVSSDQLREWITKFGGFDLIIGGSPCNNLSGSNRINRHGLEGKHSSLFYEYYRIVEAVMDVQRNGLL</sequence>
<evidence type="ECO:0000313" key="12">
    <source>
        <dbReference type="EMBL" id="KAK7307226.1"/>
    </source>
</evidence>
<dbReference type="SUPFAM" id="SSF53335">
    <property type="entry name" value="S-adenosyl-L-methionine-dependent methyltransferases"/>
    <property type="match status" value="2"/>
</dbReference>
<feature type="region of interest" description="Disordered" evidence="10">
    <location>
        <begin position="207"/>
        <end position="227"/>
    </location>
</feature>
<dbReference type="Gene3D" id="1.10.8.10">
    <property type="entry name" value="DNA helicase RuvA subunit, C-terminal domain"/>
    <property type="match status" value="1"/>
</dbReference>
<dbReference type="GO" id="GO:0003886">
    <property type="term" value="F:DNA (cytosine-5-)-methyltransferase activity"/>
    <property type="evidence" value="ECO:0007669"/>
    <property type="project" value="UniProtKB-EC"/>
</dbReference>
<evidence type="ECO:0000259" key="11">
    <source>
        <dbReference type="PROSITE" id="PS51680"/>
    </source>
</evidence>
<keyword evidence="6" id="KW-0677">Repeat</keyword>
<dbReference type="InterPro" id="IPR050390">
    <property type="entry name" value="C5-Methyltransferase"/>
</dbReference>
<keyword evidence="13" id="KW-1185">Reference proteome</keyword>
<dbReference type="EC" id="2.1.1.37" evidence="2"/>
<dbReference type="PANTHER" id="PTHR23068">
    <property type="entry name" value="DNA CYTOSINE-5- -METHYLTRANSFERASE 3-RELATED"/>
    <property type="match status" value="1"/>
</dbReference>
<feature type="region of interest" description="Disordered" evidence="10">
    <location>
        <begin position="120"/>
        <end position="157"/>
    </location>
</feature>
<organism evidence="12 13">
    <name type="scientific">Canavalia gladiata</name>
    <name type="common">Sword bean</name>
    <name type="synonym">Dolichos gladiatus</name>
    <dbReference type="NCBI Taxonomy" id="3824"/>
    <lineage>
        <taxon>Eukaryota</taxon>
        <taxon>Viridiplantae</taxon>
        <taxon>Streptophyta</taxon>
        <taxon>Embryophyta</taxon>
        <taxon>Tracheophyta</taxon>
        <taxon>Spermatophyta</taxon>
        <taxon>Magnoliopsida</taxon>
        <taxon>eudicotyledons</taxon>
        <taxon>Gunneridae</taxon>
        <taxon>Pentapetalae</taxon>
        <taxon>rosids</taxon>
        <taxon>fabids</taxon>
        <taxon>Fabales</taxon>
        <taxon>Fabaceae</taxon>
        <taxon>Papilionoideae</taxon>
        <taxon>50 kb inversion clade</taxon>
        <taxon>NPAAA clade</taxon>
        <taxon>indigoferoid/millettioid clade</taxon>
        <taxon>Phaseoleae</taxon>
        <taxon>Canavalia</taxon>
    </lineage>
</organism>
<reference evidence="12 13" key="1">
    <citation type="submission" date="2024-01" db="EMBL/GenBank/DDBJ databases">
        <title>The genomes of 5 underutilized Papilionoideae crops provide insights into root nodulation and disease resistanc.</title>
        <authorList>
            <person name="Jiang F."/>
        </authorList>
    </citation>
    <scope>NUCLEOTIDE SEQUENCE [LARGE SCALE GENOMIC DNA]</scope>
    <source>
        <strain evidence="12">LVBAO_FW01</strain>
        <tissue evidence="12">Leaves</tissue>
    </source>
</reference>
<dbReference type="AlphaFoldDB" id="A0AAN9JZH4"/>
<evidence type="ECO:0000256" key="6">
    <source>
        <dbReference type="ARBA" id="ARBA00022737"/>
    </source>
</evidence>
<gene>
    <name evidence="12" type="ORF">VNO77_40097</name>
</gene>
<evidence type="ECO:0000256" key="7">
    <source>
        <dbReference type="ARBA" id="ARBA00023125"/>
    </source>
</evidence>
<dbReference type="PROSITE" id="PS51680">
    <property type="entry name" value="SAM_MT_DRM"/>
    <property type="match status" value="1"/>
</dbReference>
<name>A0AAN9JZH4_CANGL</name>
<evidence type="ECO:0000256" key="3">
    <source>
        <dbReference type="ARBA" id="ARBA00022603"/>
    </source>
</evidence>
<dbReference type="InterPro" id="IPR001525">
    <property type="entry name" value="C5_MeTfrase"/>
</dbReference>
<feature type="domain" description="SAM-dependent MTase DRM-type" evidence="11">
    <location>
        <begin position="285"/>
        <end position="614"/>
    </location>
</feature>
<accession>A0AAN9JZH4</accession>
<dbReference type="GO" id="GO:0003677">
    <property type="term" value="F:DNA binding"/>
    <property type="evidence" value="ECO:0007669"/>
    <property type="project" value="UniProtKB-KW"/>
</dbReference>
<keyword evidence="7" id="KW-0238">DNA-binding</keyword>
<evidence type="ECO:0000256" key="4">
    <source>
        <dbReference type="ARBA" id="ARBA00022679"/>
    </source>
</evidence>
<feature type="compositionally biased region" description="Basic and acidic residues" evidence="10">
    <location>
        <begin position="213"/>
        <end position="227"/>
    </location>
</feature>
<dbReference type="InterPro" id="IPR018117">
    <property type="entry name" value="C5_DNA_meth_AS"/>
</dbReference>
<evidence type="ECO:0000256" key="1">
    <source>
        <dbReference type="ARBA" id="ARBA00004123"/>
    </source>
</evidence>
<keyword evidence="5 9" id="KW-0949">S-adenosyl-L-methionine</keyword>
<dbReference type="Pfam" id="PF00145">
    <property type="entry name" value="DNA_methylase"/>
    <property type="match status" value="1"/>
</dbReference>
<evidence type="ECO:0000313" key="13">
    <source>
        <dbReference type="Proteomes" id="UP001367508"/>
    </source>
</evidence>
<protein>
    <recommendedName>
        <fullName evidence="2">DNA (cytosine-5-)-methyltransferase</fullName>
        <ecNumber evidence="2">2.1.1.37</ecNumber>
    </recommendedName>
</protein>
<evidence type="ECO:0000256" key="9">
    <source>
        <dbReference type="PROSITE-ProRule" id="PRU01016"/>
    </source>
</evidence>
<dbReference type="GO" id="GO:0032259">
    <property type="term" value="P:methylation"/>
    <property type="evidence" value="ECO:0007669"/>
    <property type="project" value="UniProtKB-KW"/>
</dbReference>
<evidence type="ECO:0000256" key="5">
    <source>
        <dbReference type="ARBA" id="ARBA00022691"/>
    </source>
</evidence>
<dbReference type="PANTHER" id="PTHR23068:SF25">
    <property type="entry name" value="DNA (CYTOSINE-5)-METHYLTRANSFERASE DRM2"/>
    <property type="match status" value="1"/>
</dbReference>
<comment type="subcellular location">
    <subcellularLocation>
        <location evidence="1">Nucleus</location>
    </subcellularLocation>
</comment>
<keyword evidence="8" id="KW-0539">Nucleus</keyword>
<dbReference type="Proteomes" id="UP001367508">
    <property type="component" value="Unassembled WGS sequence"/>
</dbReference>
<dbReference type="InterPro" id="IPR029063">
    <property type="entry name" value="SAM-dependent_MTases_sf"/>
</dbReference>
<evidence type="ECO:0000256" key="10">
    <source>
        <dbReference type="SAM" id="MobiDB-lite"/>
    </source>
</evidence>
<keyword evidence="3 9" id="KW-0489">Methyltransferase</keyword>
<keyword evidence="4 9" id="KW-0808">Transferase</keyword>
<proteinExistence type="inferred from homology"/>
<dbReference type="PROSITE" id="PS00094">
    <property type="entry name" value="C5_MTASE_1"/>
    <property type="match status" value="1"/>
</dbReference>
<feature type="active site" evidence="9">
    <location>
        <position position="575"/>
    </location>
</feature>
<dbReference type="GO" id="GO:0005634">
    <property type="term" value="C:nucleus"/>
    <property type="evidence" value="ECO:0007669"/>
    <property type="project" value="UniProtKB-SubCell"/>
</dbReference>
<dbReference type="InterPro" id="IPR030380">
    <property type="entry name" value="SAM_MeTfrase_DRM"/>
</dbReference>
<dbReference type="Gene3D" id="3.40.50.150">
    <property type="entry name" value="Vaccinia Virus protein VP39"/>
    <property type="match status" value="2"/>
</dbReference>
<evidence type="ECO:0000256" key="8">
    <source>
        <dbReference type="ARBA" id="ARBA00023242"/>
    </source>
</evidence>
<evidence type="ECO:0000256" key="2">
    <source>
        <dbReference type="ARBA" id="ARBA00011975"/>
    </source>
</evidence>
<dbReference type="PROSITE" id="PS51679">
    <property type="entry name" value="SAM_MT_C5"/>
    <property type="match status" value="1"/>
</dbReference>
<comment type="caution">
    <text evidence="12">The sequence shown here is derived from an EMBL/GenBank/DDBJ whole genome shotgun (WGS) entry which is preliminary data.</text>
</comment>